<gene>
    <name evidence="5" type="ORF">Ssi02_53850</name>
</gene>
<dbReference type="Pfam" id="PF12802">
    <property type="entry name" value="MarR_2"/>
    <property type="match status" value="1"/>
</dbReference>
<dbReference type="InterPro" id="IPR036388">
    <property type="entry name" value="WH-like_DNA-bd_sf"/>
</dbReference>
<evidence type="ECO:0000256" key="3">
    <source>
        <dbReference type="ARBA" id="ARBA00023163"/>
    </source>
</evidence>
<dbReference type="GO" id="GO:0003700">
    <property type="term" value="F:DNA-binding transcription factor activity"/>
    <property type="evidence" value="ECO:0007669"/>
    <property type="project" value="InterPro"/>
</dbReference>
<dbReference type="PANTHER" id="PTHR38465">
    <property type="entry name" value="HTH-TYPE TRANSCRIPTIONAL REGULATOR MJ1563-RELATED"/>
    <property type="match status" value="1"/>
</dbReference>
<dbReference type="InterPro" id="IPR036390">
    <property type="entry name" value="WH_DNA-bd_sf"/>
</dbReference>
<dbReference type="Gene3D" id="1.10.10.10">
    <property type="entry name" value="Winged helix-like DNA-binding domain superfamily/Winged helix DNA-binding domain"/>
    <property type="match status" value="1"/>
</dbReference>
<dbReference type="SUPFAM" id="SSF46785">
    <property type="entry name" value="Winged helix' DNA-binding domain"/>
    <property type="match status" value="1"/>
</dbReference>
<reference evidence="5" key="1">
    <citation type="submission" date="2021-01" db="EMBL/GenBank/DDBJ databases">
        <title>Whole genome shotgun sequence of Sinosporangium siamense NBRC 109515.</title>
        <authorList>
            <person name="Komaki H."/>
            <person name="Tamura T."/>
        </authorList>
    </citation>
    <scope>NUCLEOTIDE SEQUENCE</scope>
    <source>
        <strain evidence="5">NBRC 109515</strain>
    </source>
</reference>
<organism evidence="5 6">
    <name type="scientific">Sinosporangium siamense</name>
    <dbReference type="NCBI Taxonomy" id="1367973"/>
    <lineage>
        <taxon>Bacteria</taxon>
        <taxon>Bacillati</taxon>
        <taxon>Actinomycetota</taxon>
        <taxon>Actinomycetes</taxon>
        <taxon>Streptosporangiales</taxon>
        <taxon>Streptosporangiaceae</taxon>
        <taxon>Sinosporangium</taxon>
    </lineage>
</organism>
<dbReference type="GO" id="GO:0003677">
    <property type="term" value="F:DNA binding"/>
    <property type="evidence" value="ECO:0007669"/>
    <property type="project" value="UniProtKB-KW"/>
</dbReference>
<accession>A0A919RNC4</accession>
<dbReference type="EMBL" id="BOOW01000034">
    <property type="protein sequence ID" value="GII95154.1"/>
    <property type="molecule type" value="Genomic_DNA"/>
</dbReference>
<dbReference type="InterPro" id="IPR052362">
    <property type="entry name" value="HTH-GbsR_regulator"/>
</dbReference>
<evidence type="ECO:0000313" key="5">
    <source>
        <dbReference type="EMBL" id="GII95154.1"/>
    </source>
</evidence>
<dbReference type="AlphaFoldDB" id="A0A919RNC4"/>
<dbReference type="PANTHER" id="PTHR38465:SF2">
    <property type="entry name" value="HTH-TYPE TRANSCRIPTIONAL REGULATOR MMPR5"/>
    <property type="match status" value="1"/>
</dbReference>
<keyword evidence="2" id="KW-0238">DNA-binding</keyword>
<evidence type="ECO:0000256" key="1">
    <source>
        <dbReference type="ARBA" id="ARBA00023015"/>
    </source>
</evidence>
<sequence length="172" mass="19458">MPKAQSGDLGEAALVDRLTELFQGILPPMACRILAALLVTDEPHLSSRELAEHLSASSSSISTMARLLNSLGLVDREVSVETRRDLFRIELDAWQRAQLNGDEELRKLLHTLDDEVMAREPHSVSAVKLRSMRDFYTFLLEDTPQVFQRYERWLEAGGVRKAWPEDAARLEG</sequence>
<feature type="domain" description="HTH marR-type" evidence="4">
    <location>
        <begin position="26"/>
        <end position="84"/>
    </location>
</feature>
<keyword evidence="3" id="KW-0804">Transcription</keyword>
<comment type="caution">
    <text evidence="5">The sequence shown here is derived from an EMBL/GenBank/DDBJ whole genome shotgun (WGS) entry which is preliminary data.</text>
</comment>
<dbReference type="InterPro" id="IPR000835">
    <property type="entry name" value="HTH_MarR-typ"/>
</dbReference>
<evidence type="ECO:0000259" key="4">
    <source>
        <dbReference type="Pfam" id="PF12802"/>
    </source>
</evidence>
<keyword evidence="6" id="KW-1185">Reference proteome</keyword>
<dbReference type="Proteomes" id="UP000606172">
    <property type="component" value="Unassembled WGS sequence"/>
</dbReference>
<protein>
    <recommendedName>
        <fullName evidence="4">HTH marR-type domain-containing protein</fullName>
    </recommendedName>
</protein>
<evidence type="ECO:0000256" key="2">
    <source>
        <dbReference type="ARBA" id="ARBA00023125"/>
    </source>
</evidence>
<keyword evidence="1" id="KW-0805">Transcription regulation</keyword>
<dbReference type="RefSeq" id="WP_204030237.1">
    <property type="nucleotide sequence ID" value="NZ_BOOW01000034.1"/>
</dbReference>
<evidence type="ECO:0000313" key="6">
    <source>
        <dbReference type="Proteomes" id="UP000606172"/>
    </source>
</evidence>
<proteinExistence type="predicted"/>
<name>A0A919RNC4_9ACTN</name>